<evidence type="ECO:0000313" key="1">
    <source>
        <dbReference type="EMBL" id="KAH7284150.1"/>
    </source>
</evidence>
<name>A0A8T2QKQ3_CERRI</name>
<dbReference type="AlphaFoldDB" id="A0A8T2QKQ3"/>
<dbReference type="OrthoDB" id="1744525at2759"/>
<sequence>MLLLHDNAKAMVDAICLLCDHKPFSVLFYDFDWHRIVLETLKKIPLHVNNVWLKSPFFRHKMTTLLDEIQGKSYSACLKWEFLIISMQDIIRECGTHYGRVVILARKKAELPVHYQRKLIGVPLYLLMYNRDGIHHMYVYKHWKSQLYSLLRPKPGVLSC</sequence>
<gene>
    <name evidence="1" type="ORF">KP509_34G041600</name>
</gene>
<proteinExistence type="predicted"/>
<keyword evidence="2" id="KW-1185">Reference proteome</keyword>
<comment type="caution">
    <text evidence="1">The sequence shown here is derived from an EMBL/GenBank/DDBJ whole genome shotgun (WGS) entry which is preliminary data.</text>
</comment>
<organism evidence="1 2">
    <name type="scientific">Ceratopteris richardii</name>
    <name type="common">Triangle waterfern</name>
    <dbReference type="NCBI Taxonomy" id="49495"/>
    <lineage>
        <taxon>Eukaryota</taxon>
        <taxon>Viridiplantae</taxon>
        <taxon>Streptophyta</taxon>
        <taxon>Embryophyta</taxon>
        <taxon>Tracheophyta</taxon>
        <taxon>Polypodiopsida</taxon>
        <taxon>Polypodiidae</taxon>
        <taxon>Polypodiales</taxon>
        <taxon>Pteridineae</taxon>
        <taxon>Pteridaceae</taxon>
        <taxon>Parkerioideae</taxon>
        <taxon>Ceratopteris</taxon>
    </lineage>
</organism>
<protein>
    <submittedName>
        <fullName evidence="1">Uncharacterized protein</fullName>
    </submittedName>
</protein>
<evidence type="ECO:0000313" key="2">
    <source>
        <dbReference type="Proteomes" id="UP000825935"/>
    </source>
</evidence>
<dbReference type="EMBL" id="CM035439">
    <property type="protein sequence ID" value="KAH7284150.1"/>
    <property type="molecule type" value="Genomic_DNA"/>
</dbReference>
<accession>A0A8T2QKQ3</accession>
<reference evidence="1" key="1">
    <citation type="submission" date="2021-08" db="EMBL/GenBank/DDBJ databases">
        <title>WGS assembly of Ceratopteris richardii.</title>
        <authorList>
            <person name="Marchant D.B."/>
            <person name="Chen G."/>
            <person name="Jenkins J."/>
            <person name="Shu S."/>
            <person name="Leebens-Mack J."/>
            <person name="Grimwood J."/>
            <person name="Schmutz J."/>
            <person name="Soltis P."/>
            <person name="Soltis D."/>
            <person name="Chen Z.-H."/>
        </authorList>
    </citation>
    <scope>NUCLEOTIDE SEQUENCE</scope>
    <source>
        <strain evidence="1">Whitten #5841</strain>
        <tissue evidence="1">Leaf</tissue>
    </source>
</reference>
<dbReference type="Proteomes" id="UP000825935">
    <property type="component" value="Chromosome 34"/>
</dbReference>